<proteinExistence type="predicted"/>
<gene>
    <name evidence="1" type="ORF">EEQ99_25455</name>
</gene>
<name>A0A432NFB1_9HYPH</name>
<comment type="caution">
    <text evidence="1">The sequence shown here is derived from an EMBL/GenBank/DDBJ whole genome shotgun (WGS) entry which is preliminary data.</text>
</comment>
<organism evidence="1 2">
    <name type="scientific">Rhizobium anhuiense</name>
    <dbReference type="NCBI Taxonomy" id="1184720"/>
    <lineage>
        <taxon>Bacteria</taxon>
        <taxon>Pseudomonadati</taxon>
        <taxon>Pseudomonadota</taxon>
        <taxon>Alphaproteobacteria</taxon>
        <taxon>Hyphomicrobiales</taxon>
        <taxon>Rhizobiaceae</taxon>
        <taxon>Rhizobium/Agrobacterium group</taxon>
        <taxon>Rhizobium</taxon>
    </lineage>
</organism>
<dbReference type="EMBL" id="RIBW01000014">
    <property type="protein sequence ID" value="RUL98260.1"/>
    <property type="molecule type" value="Genomic_DNA"/>
</dbReference>
<dbReference type="AlphaFoldDB" id="A0A432NFB1"/>
<accession>A0A432NFB1</accession>
<dbReference type="Proteomes" id="UP000273611">
    <property type="component" value="Unassembled WGS sequence"/>
</dbReference>
<evidence type="ECO:0000313" key="2">
    <source>
        <dbReference type="Proteomes" id="UP000273611"/>
    </source>
</evidence>
<sequence length="483" mass="53328">MFVPDSPSDAAAFSAAWLFSIWSEICVIYPIRHLARHIHDKFGKRIIIIPIHTGEITCLSHWAQSQLEPIVLARELRRRGAAVFLLADSEELAGRFLSGRSNLNFIPDRAWWRSDVAARVPSKRVERIFCGNGMRDPGAIKASIGNAAIVGNARDSNSADDILLWGKADNGQQISLNFRMVTDCREFAIFAPSGSIPDLAHGFFQLVGGTSKAALATAHRAVAATGAREVHISDHLFFESALISHAVAAAGGAIYVWPHSSNAGHVPFHKHAAIAGVTAMTSSAAQAWARCVDSARIHVDSSLMLAKPQGGRPYCADEPVHVVVFAGAHRLNRMPVLDNARQEQALRRFYSALGSLPDRFRVLVKPKAYWEPADWMERSFPSGHKFIFTDQTANELDLPNMIFATVSFGSTALLEGIGRGIPALIMREFPVSDYTALNAEHSQVGDLEFVMKQIRACEDQSHYEMMVQRNLNWFETETYFPSH</sequence>
<evidence type="ECO:0000313" key="1">
    <source>
        <dbReference type="EMBL" id="RUL98260.1"/>
    </source>
</evidence>
<reference evidence="1 2" key="1">
    <citation type="journal article" date="2015" name="Int. J. Syst. Evol. Microbiol.">
        <title>Rhizobium anhuiense sp. nov., isolated from effective nodules of Vicia faba and Pisum sativum.</title>
        <authorList>
            <person name="Zhang Y.J."/>
            <person name="Zheng W.T."/>
            <person name="Everall I."/>
            <person name="Young J.P."/>
            <person name="Zhang X.X."/>
            <person name="Tian C.F."/>
            <person name="Sui X.H."/>
            <person name="Wang E.T."/>
            <person name="Chen W.X."/>
        </authorList>
    </citation>
    <scope>NUCLEOTIDE SEQUENCE [LARGE SCALE GENOMIC DNA]</scope>
    <source>
        <strain evidence="1 2">CCBAU 23252</strain>
    </source>
</reference>
<protein>
    <submittedName>
        <fullName evidence="1">Uncharacterized protein</fullName>
    </submittedName>
</protein>